<dbReference type="AlphaFoldDB" id="A0A368X875"/>
<gene>
    <name evidence="1" type="ORF">DFR57_11534</name>
</gene>
<dbReference type="RefSeq" id="WP_170133000.1">
    <property type="nucleotide sequence ID" value="NZ_QPJJ01000015.1"/>
</dbReference>
<evidence type="ECO:0000313" key="2">
    <source>
        <dbReference type="Proteomes" id="UP000252585"/>
    </source>
</evidence>
<dbReference type="EMBL" id="QPJJ01000015">
    <property type="protein sequence ID" value="RCW63909.1"/>
    <property type="molecule type" value="Genomic_DNA"/>
</dbReference>
<reference evidence="1 2" key="1">
    <citation type="submission" date="2018-07" db="EMBL/GenBank/DDBJ databases">
        <title>Genomic Encyclopedia of Type Strains, Phase IV (KMG-IV): sequencing the most valuable type-strain genomes for metagenomic binning, comparative biology and taxonomic classification.</title>
        <authorList>
            <person name="Goeker M."/>
        </authorList>
    </citation>
    <scope>NUCLEOTIDE SEQUENCE [LARGE SCALE GENOMIC DNA]</scope>
    <source>
        <strain evidence="1 2">DSM 27696</strain>
    </source>
</reference>
<protein>
    <submittedName>
        <fullName evidence="1">Uncharacterized protein</fullName>
    </submittedName>
</protein>
<dbReference type="Proteomes" id="UP000252585">
    <property type="component" value="Unassembled WGS sequence"/>
</dbReference>
<keyword evidence="2" id="KW-1185">Reference proteome</keyword>
<evidence type="ECO:0000313" key="1">
    <source>
        <dbReference type="EMBL" id="RCW63909.1"/>
    </source>
</evidence>
<accession>A0A368X875</accession>
<comment type="caution">
    <text evidence="1">The sequence shown here is derived from an EMBL/GenBank/DDBJ whole genome shotgun (WGS) entry which is preliminary data.</text>
</comment>
<proteinExistence type="predicted"/>
<organism evidence="1 2">
    <name type="scientific">Saliterribacillus persicus</name>
    <dbReference type="NCBI Taxonomy" id="930114"/>
    <lineage>
        <taxon>Bacteria</taxon>
        <taxon>Bacillati</taxon>
        <taxon>Bacillota</taxon>
        <taxon>Bacilli</taxon>
        <taxon>Bacillales</taxon>
        <taxon>Bacillaceae</taxon>
        <taxon>Saliterribacillus</taxon>
    </lineage>
</organism>
<name>A0A368X875_9BACI</name>
<sequence length="52" mass="6338">MKKLYQHNVIDNRGEEHELMLIISTLLSIITFKKIKRLENYRKKLKNSFTPY</sequence>